<accession>A0AAV4XA51</accession>
<evidence type="ECO:0000313" key="2">
    <source>
        <dbReference type="EMBL" id="GIY91543.1"/>
    </source>
</evidence>
<dbReference type="AlphaFoldDB" id="A0AAV4XA51"/>
<evidence type="ECO:0000313" key="3">
    <source>
        <dbReference type="Proteomes" id="UP001054945"/>
    </source>
</evidence>
<evidence type="ECO:0000256" key="1">
    <source>
        <dbReference type="SAM" id="MobiDB-lite"/>
    </source>
</evidence>
<protein>
    <submittedName>
        <fullName evidence="2">Uncharacterized protein</fullName>
    </submittedName>
</protein>
<sequence>MFLFSFGYKKKKKKTSSDRTNGNCQETEVDQQLPELLHCFHTKLMATETNDAPVSRWKTIPKKIGLSPFPANNTHVFLDMFLKILDKFLREE</sequence>
<feature type="region of interest" description="Disordered" evidence="1">
    <location>
        <begin position="1"/>
        <end position="25"/>
    </location>
</feature>
<gene>
    <name evidence="2" type="ORF">CEXT_795401</name>
</gene>
<proteinExistence type="predicted"/>
<dbReference type="EMBL" id="BPLR01017429">
    <property type="protein sequence ID" value="GIY91543.1"/>
    <property type="molecule type" value="Genomic_DNA"/>
</dbReference>
<reference evidence="2 3" key="1">
    <citation type="submission" date="2021-06" db="EMBL/GenBank/DDBJ databases">
        <title>Caerostris extrusa draft genome.</title>
        <authorList>
            <person name="Kono N."/>
            <person name="Arakawa K."/>
        </authorList>
    </citation>
    <scope>NUCLEOTIDE SEQUENCE [LARGE SCALE GENOMIC DNA]</scope>
</reference>
<organism evidence="2 3">
    <name type="scientific">Caerostris extrusa</name>
    <name type="common">Bark spider</name>
    <name type="synonym">Caerostris bankana</name>
    <dbReference type="NCBI Taxonomy" id="172846"/>
    <lineage>
        <taxon>Eukaryota</taxon>
        <taxon>Metazoa</taxon>
        <taxon>Ecdysozoa</taxon>
        <taxon>Arthropoda</taxon>
        <taxon>Chelicerata</taxon>
        <taxon>Arachnida</taxon>
        <taxon>Araneae</taxon>
        <taxon>Araneomorphae</taxon>
        <taxon>Entelegynae</taxon>
        <taxon>Araneoidea</taxon>
        <taxon>Araneidae</taxon>
        <taxon>Caerostris</taxon>
    </lineage>
</organism>
<dbReference type="Proteomes" id="UP001054945">
    <property type="component" value="Unassembled WGS sequence"/>
</dbReference>
<comment type="caution">
    <text evidence="2">The sequence shown here is derived from an EMBL/GenBank/DDBJ whole genome shotgun (WGS) entry which is preliminary data.</text>
</comment>
<name>A0AAV4XA51_CAEEX</name>
<keyword evidence="3" id="KW-1185">Reference proteome</keyword>